<proteinExistence type="predicted"/>
<reference evidence="2 3" key="1">
    <citation type="submission" date="2017-09" db="EMBL/GenBank/DDBJ databases">
        <authorList>
            <person name="Lee N."/>
            <person name="Cho B.-K."/>
        </authorList>
    </citation>
    <scope>NUCLEOTIDE SEQUENCE [LARGE SCALE GENOMIC DNA]</scope>
    <source>
        <strain evidence="2 3">ATCC 27476</strain>
    </source>
</reference>
<feature type="signal peptide" evidence="1">
    <location>
        <begin position="1"/>
        <end position="26"/>
    </location>
</feature>
<evidence type="ECO:0008006" key="4">
    <source>
        <dbReference type="Google" id="ProtNLM"/>
    </source>
</evidence>
<gene>
    <name evidence="2" type="ORF">CP980_20215</name>
</gene>
<evidence type="ECO:0000313" key="3">
    <source>
        <dbReference type="Proteomes" id="UP000325563"/>
    </source>
</evidence>
<protein>
    <recommendedName>
        <fullName evidence="4">Lipoprotein</fullName>
    </recommendedName>
</protein>
<dbReference type="EMBL" id="CP023692">
    <property type="protein sequence ID" value="QEV47107.1"/>
    <property type="molecule type" value="Genomic_DNA"/>
</dbReference>
<dbReference type="GeneID" id="95612867"/>
<evidence type="ECO:0000313" key="2">
    <source>
        <dbReference type="EMBL" id="QEV47107.1"/>
    </source>
</evidence>
<evidence type="ECO:0000256" key="1">
    <source>
        <dbReference type="SAM" id="SignalP"/>
    </source>
</evidence>
<keyword evidence="3" id="KW-1185">Reference proteome</keyword>
<sequence length="285" mass="29395">MRSRTIGVSVLTTTALFGLTAACAPAGGGKAADIGRAARAAAPAAAGATPAPTAKGRAAVKGGGLIADLSGAEILSQSHEAMRKVESARVVAKMREEGTRVEFDLALDKKGSCKGSIRYDAMGKVDLIKSADLVHFKGDADYWRATAAKEHAPKRQAEAMVTMLADRWLKMPVSDAKAAALKQMCDLNKLTDGGGRPHPLARKGETVTIDGKQALAVVTAAKEGTETDYIATQGTPYVLKSTVSGDDTGEVLFSDFGTPVDTALPEGADVLDLSKLGDGGPAETV</sequence>
<dbReference type="Proteomes" id="UP000325563">
    <property type="component" value="Chromosome"/>
</dbReference>
<dbReference type="Gene3D" id="2.50.20.20">
    <property type="match status" value="1"/>
</dbReference>
<accession>A0A5J6J7M0</accession>
<dbReference type="PROSITE" id="PS51257">
    <property type="entry name" value="PROKAR_LIPOPROTEIN"/>
    <property type="match status" value="1"/>
</dbReference>
<keyword evidence="1" id="KW-0732">Signal</keyword>
<feature type="chain" id="PRO_5038818418" description="Lipoprotein" evidence="1">
    <location>
        <begin position="27"/>
        <end position="285"/>
    </location>
</feature>
<name>A0A5J6J7M0_STRVI</name>
<organism evidence="2 3">
    <name type="scientific">Streptomyces vinaceus</name>
    <dbReference type="NCBI Taxonomy" id="1960"/>
    <lineage>
        <taxon>Bacteria</taxon>
        <taxon>Bacillati</taxon>
        <taxon>Actinomycetota</taxon>
        <taxon>Actinomycetes</taxon>
        <taxon>Kitasatosporales</taxon>
        <taxon>Streptomycetaceae</taxon>
        <taxon>Streptomyces</taxon>
    </lineage>
</organism>
<dbReference type="RefSeq" id="WP_150528758.1">
    <property type="nucleotide sequence ID" value="NZ_BNBW01000011.1"/>
</dbReference>
<dbReference type="KEGG" id="svn:CP980_20215"/>
<dbReference type="AlphaFoldDB" id="A0A5J6J7M0"/>